<evidence type="ECO:0008006" key="3">
    <source>
        <dbReference type="Google" id="ProtNLM"/>
    </source>
</evidence>
<accession>A0A0C2MQN0</accession>
<name>A0A0C2MQN0_THEKT</name>
<protein>
    <recommendedName>
        <fullName evidence="3">MULE transposase domain-containing protein</fullName>
    </recommendedName>
</protein>
<reference evidence="1 2" key="1">
    <citation type="journal article" date="2014" name="Genome Biol. Evol.">
        <title>The genome of the myxosporean Thelohanellus kitauei shows adaptations to nutrient acquisition within its fish host.</title>
        <authorList>
            <person name="Yang Y."/>
            <person name="Xiong J."/>
            <person name="Zhou Z."/>
            <person name="Huo F."/>
            <person name="Miao W."/>
            <person name="Ran C."/>
            <person name="Liu Y."/>
            <person name="Zhang J."/>
            <person name="Feng J."/>
            <person name="Wang M."/>
            <person name="Wang M."/>
            <person name="Wang L."/>
            <person name="Yao B."/>
        </authorList>
    </citation>
    <scope>NUCLEOTIDE SEQUENCE [LARGE SCALE GENOMIC DNA]</scope>
    <source>
        <strain evidence="1">Wuqing</strain>
    </source>
</reference>
<gene>
    <name evidence="1" type="ORF">RF11_08103</name>
</gene>
<comment type="caution">
    <text evidence="1">The sequence shown here is derived from an EMBL/GenBank/DDBJ whole genome shotgun (WGS) entry which is preliminary data.</text>
</comment>
<dbReference type="Proteomes" id="UP000031668">
    <property type="component" value="Unassembled WGS sequence"/>
</dbReference>
<keyword evidence="2" id="KW-1185">Reference proteome</keyword>
<evidence type="ECO:0000313" key="1">
    <source>
        <dbReference type="EMBL" id="KII63966.1"/>
    </source>
</evidence>
<evidence type="ECO:0000313" key="2">
    <source>
        <dbReference type="Proteomes" id="UP000031668"/>
    </source>
</evidence>
<proteinExistence type="predicted"/>
<sequence length="135" mass="15753">MIVNSPARTFVFAVDRFIDALKNSEFWHCDGTFNLVHLIFSHFFTIHFYDYKHCFICDRASYEEVFGIICGVADGYQPGSILMDFEMSMMNAARNIFPNSSIKGCFISFRPMYLEKNTAISMVLYRYKDETDFLP</sequence>
<organism evidence="1 2">
    <name type="scientific">Thelohanellus kitauei</name>
    <name type="common">Myxosporean</name>
    <dbReference type="NCBI Taxonomy" id="669202"/>
    <lineage>
        <taxon>Eukaryota</taxon>
        <taxon>Metazoa</taxon>
        <taxon>Cnidaria</taxon>
        <taxon>Myxozoa</taxon>
        <taxon>Myxosporea</taxon>
        <taxon>Bivalvulida</taxon>
        <taxon>Platysporina</taxon>
        <taxon>Myxobolidae</taxon>
        <taxon>Thelohanellus</taxon>
    </lineage>
</organism>
<dbReference type="OrthoDB" id="7545306at2759"/>
<dbReference type="EMBL" id="JWZT01004491">
    <property type="protein sequence ID" value="KII63966.1"/>
    <property type="molecule type" value="Genomic_DNA"/>
</dbReference>
<dbReference type="AlphaFoldDB" id="A0A0C2MQN0"/>